<dbReference type="InterPro" id="IPR058352">
    <property type="entry name" value="DUF8039"/>
</dbReference>
<dbReference type="SUPFAM" id="SSF54001">
    <property type="entry name" value="Cysteine proteinases"/>
    <property type="match status" value="1"/>
</dbReference>
<name>Q2R7F9_ORYSJ</name>
<dbReference type="PANTHER" id="PTHR33018">
    <property type="entry name" value="OS10G0338966 PROTEIN-RELATED"/>
    <property type="match status" value="1"/>
</dbReference>
<organism evidence="3 4">
    <name type="scientific">Oryza sativa subsp. japonica</name>
    <name type="common">Rice</name>
    <dbReference type="NCBI Taxonomy" id="39947"/>
    <lineage>
        <taxon>Eukaryota</taxon>
        <taxon>Viridiplantae</taxon>
        <taxon>Streptophyta</taxon>
        <taxon>Embryophyta</taxon>
        <taxon>Tracheophyta</taxon>
        <taxon>Spermatophyta</taxon>
        <taxon>Magnoliopsida</taxon>
        <taxon>Liliopsida</taxon>
        <taxon>Poales</taxon>
        <taxon>Poaceae</taxon>
        <taxon>BOP clade</taxon>
        <taxon>Oryzoideae</taxon>
        <taxon>Oryzeae</taxon>
        <taxon>Oryzinae</taxon>
        <taxon>Oryza</taxon>
        <taxon>Oryza sativa</taxon>
    </lineage>
</organism>
<accession>Q2R7F9</accession>
<feature type="domain" description="DUF8039" evidence="2">
    <location>
        <begin position="215"/>
        <end position="295"/>
    </location>
</feature>
<reference evidence="4" key="1">
    <citation type="journal article" date="2005" name="Nature">
        <title>The map-based sequence of the rice genome.</title>
        <authorList>
            <consortium name="International rice genome sequencing project (IRGSP)"/>
            <person name="Matsumoto T."/>
            <person name="Wu J."/>
            <person name="Kanamori H."/>
            <person name="Katayose Y."/>
            <person name="Fujisawa M."/>
            <person name="Namiki N."/>
            <person name="Mizuno H."/>
            <person name="Yamamoto K."/>
            <person name="Antonio B.A."/>
            <person name="Baba T."/>
            <person name="Sakata K."/>
            <person name="Nagamura Y."/>
            <person name="Aoki H."/>
            <person name="Arikawa K."/>
            <person name="Arita K."/>
            <person name="Bito T."/>
            <person name="Chiden Y."/>
            <person name="Fujitsuka N."/>
            <person name="Fukunaka R."/>
            <person name="Hamada M."/>
            <person name="Harada C."/>
            <person name="Hayashi A."/>
            <person name="Hijishita S."/>
            <person name="Honda M."/>
            <person name="Hosokawa S."/>
            <person name="Ichikawa Y."/>
            <person name="Idonuma A."/>
            <person name="Iijima M."/>
            <person name="Ikeda M."/>
            <person name="Ikeno M."/>
            <person name="Ito K."/>
            <person name="Ito S."/>
            <person name="Ito T."/>
            <person name="Ito Y."/>
            <person name="Ito Y."/>
            <person name="Iwabuchi A."/>
            <person name="Kamiya K."/>
            <person name="Karasawa W."/>
            <person name="Kurita K."/>
            <person name="Katagiri S."/>
            <person name="Kikuta A."/>
            <person name="Kobayashi H."/>
            <person name="Kobayashi N."/>
            <person name="Machita K."/>
            <person name="Maehara T."/>
            <person name="Masukawa M."/>
            <person name="Mizubayashi T."/>
            <person name="Mukai Y."/>
            <person name="Nagasaki H."/>
            <person name="Nagata Y."/>
            <person name="Naito S."/>
            <person name="Nakashima M."/>
            <person name="Nakama Y."/>
            <person name="Nakamichi Y."/>
            <person name="Nakamura M."/>
            <person name="Meguro A."/>
            <person name="Negishi M."/>
            <person name="Ohta I."/>
            <person name="Ohta T."/>
            <person name="Okamoto M."/>
            <person name="Ono N."/>
            <person name="Saji S."/>
            <person name="Sakaguchi M."/>
            <person name="Sakai K."/>
            <person name="Shibata M."/>
            <person name="Shimokawa T."/>
            <person name="Song J."/>
            <person name="Takazaki Y."/>
            <person name="Terasawa K."/>
            <person name="Tsugane M."/>
            <person name="Tsuji K."/>
            <person name="Ueda S."/>
            <person name="Waki K."/>
            <person name="Yamagata H."/>
            <person name="Yamamoto M."/>
            <person name="Yamamoto S."/>
            <person name="Yamane H."/>
            <person name="Yoshiki S."/>
            <person name="Yoshihara R."/>
            <person name="Yukawa K."/>
            <person name="Zhong H."/>
            <person name="Yano M."/>
            <person name="Yuan Q."/>
            <person name="Ouyang S."/>
            <person name="Liu J."/>
            <person name="Jones K.M."/>
            <person name="Gansberger K."/>
            <person name="Moffat K."/>
            <person name="Hill J."/>
            <person name="Bera J."/>
            <person name="Fadrosh D."/>
            <person name="Jin S."/>
            <person name="Johri S."/>
            <person name="Kim M."/>
            <person name="Overton L."/>
            <person name="Reardon M."/>
            <person name="Tsitrin T."/>
            <person name="Vuong H."/>
            <person name="Weaver B."/>
            <person name="Ciecko A."/>
            <person name="Tallon L."/>
            <person name="Jackson J."/>
            <person name="Pai G."/>
            <person name="Aken S.V."/>
            <person name="Utterback T."/>
            <person name="Reidmuller S."/>
            <person name="Feldblyum T."/>
            <person name="Hsiao J."/>
            <person name="Zismann V."/>
            <person name="Iobst S."/>
            <person name="de Vazeille A.R."/>
            <person name="Buell C.R."/>
            <person name="Ying K."/>
            <person name="Li Y."/>
            <person name="Lu T."/>
            <person name="Huang Y."/>
            <person name="Zhao Q."/>
            <person name="Feng Q."/>
            <person name="Zhang L."/>
            <person name="Zhu J."/>
            <person name="Weng Q."/>
            <person name="Mu J."/>
            <person name="Lu Y."/>
            <person name="Fan D."/>
            <person name="Liu Y."/>
            <person name="Guan J."/>
            <person name="Zhang Y."/>
            <person name="Yu S."/>
            <person name="Liu X."/>
            <person name="Zhang Y."/>
            <person name="Hong G."/>
            <person name="Han B."/>
            <person name="Choisne N."/>
            <person name="Demange N."/>
            <person name="Orjeda G."/>
            <person name="Samain S."/>
            <person name="Cattolico L."/>
            <person name="Pelletier E."/>
            <person name="Couloux A."/>
            <person name="Segurens B."/>
            <person name="Wincker P."/>
            <person name="D'Hont A."/>
            <person name="Scarpelli C."/>
            <person name="Weissenbach J."/>
            <person name="Salanoubat M."/>
            <person name="Quetier F."/>
            <person name="Yu Y."/>
            <person name="Kim H.R."/>
            <person name="Rambo T."/>
            <person name="Currie J."/>
            <person name="Collura K."/>
            <person name="Luo M."/>
            <person name="Yang T."/>
            <person name="Ammiraju J.S.S."/>
            <person name="Engler F."/>
            <person name="Soderlund C."/>
            <person name="Wing R.A."/>
            <person name="Palmer L.E."/>
            <person name="de la Bastide M."/>
            <person name="Spiegel L."/>
            <person name="Nascimento L."/>
            <person name="Zutavern T."/>
            <person name="O'Shaughnessy A."/>
            <person name="Dike S."/>
            <person name="Dedhia N."/>
            <person name="Preston R."/>
            <person name="Balija V."/>
            <person name="McCombie W.R."/>
            <person name="Chow T."/>
            <person name="Chen H."/>
            <person name="Chung M."/>
            <person name="Chen C."/>
            <person name="Shaw J."/>
            <person name="Wu H."/>
            <person name="Hsiao K."/>
            <person name="Chao Y."/>
            <person name="Chu M."/>
            <person name="Cheng C."/>
            <person name="Hour A."/>
            <person name="Lee P."/>
            <person name="Lin S."/>
            <person name="Lin Y."/>
            <person name="Liou J."/>
            <person name="Liu S."/>
            <person name="Hsing Y."/>
            <person name="Raghuvanshi S."/>
            <person name="Mohanty A."/>
            <person name="Bharti A.K."/>
            <person name="Gaur A."/>
            <person name="Gupta V."/>
            <person name="Kumar D."/>
            <person name="Ravi V."/>
            <person name="Vij S."/>
            <person name="Kapur A."/>
            <person name="Khurana P."/>
            <person name="Khurana P."/>
            <person name="Khurana J.P."/>
            <person name="Tyagi A.K."/>
            <person name="Gaikwad K."/>
            <person name="Singh A."/>
            <person name="Dalal V."/>
            <person name="Srivastava S."/>
            <person name="Dixit A."/>
            <person name="Pal A.K."/>
            <person name="Ghazi I.A."/>
            <person name="Yadav M."/>
            <person name="Pandit A."/>
            <person name="Bhargava A."/>
            <person name="Sureshbabu K."/>
            <person name="Batra K."/>
            <person name="Sharma T.R."/>
            <person name="Mohapatra T."/>
            <person name="Singh N.K."/>
            <person name="Messing J."/>
            <person name="Nelson A.B."/>
            <person name="Fuks G."/>
            <person name="Kavchok S."/>
            <person name="Keizer G."/>
            <person name="Linton E."/>
            <person name="Llaca V."/>
            <person name="Song R."/>
            <person name="Tanyolac B."/>
            <person name="Young S."/>
            <person name="Ho-Il K."/>
            <person name="Hahn J.H."/>
            <person name="Sangsakoo G."/>
            <person name="Vanavichit A."/>
            <person name="de Mattos Luiz.A.T."/>
            <person name="Zimmer P.D."/>
            <person name="Malone G."/>
            <person name="Dellagostin O."/>
            <person name="de Oliveira A.C."/>
            <person name="Bevan M."/>
            <person name="Bancroft I."/>
            <person name="Minx P."/>
            <person name="Cordum H."/>
            <person name="Wilson R."/>
            <person name="Cheng Z."/>
            <person name="Jin W."/>
            <person name="Jiang J."/>
            <person name="Leong S.A."/>
            <person name="Iwama H."/>
            <person name="Gojobori T."/>
            <person name="Itoh T."/>
            <person name="Niimura Y."/>
            <person name="Fujii Y."/>
            <person name="Habara T."/>
            <person name="Sakai H."/>
            <person name="Sato Y."/>
            <person name="Wilson G."/>
            <person name="Kumar K."/>
            <person name="McCouch S."/>
            <person name="Juretic N."/>
            <person name="Hoen D."/>
            <person name="Wright S."/>
            <person name="Bruskiewich R."/>
            <person name="Bureau T."/>
            <person name="Miyao A."/>
            <person name="Hirochika H."/>
            <person name="Nishikawa T."/>
            <person name="Kadowaki K."/>
            <person name="Sugiura M."/>
            <person name="Burr B."/>
            <person name="Sasaki T."/>
        </authorList>
    </citation>
    <scope>NUCLEOTIDE SEQUENCE [LARGE SCALE GENOMIC DNA]</scope>
    <source>
        <strain evidence="4">cv. Nipponbare</strain>
    </source>
</reference>
<dbReference type="Proteomes" id="UP000000763">
    <property type="component" value="Chromosome 11"/>
</dbReference>
<protein>
    <submittedName>
        <fullName evidence="3">Transposon protein, putative, CACTA, En/Spm sub-class</fullName>
    </submittedName>
</protein>
<sequence>MSSGIPMIATCRWSKRNAVRAEPESDTATSGPQPTDTTTSARARPKKKHGDRSRNLMPNETYYIAALNDDGKPVEPQHVMAKFSTACSTLARLHGPLNMDEWKNVSIHIKNLMWEGLQEHLIYQPGSEALSRNFALQTISHHWRQWKLDMNTQCVQKNKTPFEQWGTISRDEWDKFVAKMTTPEALERRKKMSDLEKNIYPHRLGSSGYAGHEKKCLVVLIGRAGKTKEVGSGLARPGRQFHNSPIPADYARVHVAWLNADQMSLELDIPTLEGIELIGDAVNQFILWHRRDIILTGQSQWVDSQRTGASIAYVNPMLVCETAHTVRISENSAICLGQKSAAKTYGILEFVRDNSRVCMHYILFLVYPTDQIVIVLDPADYDKQAYMEFLCLLNLAHGRYRKLGGFVKNPSRDKLYIRGSWPCYKQPSLSNLCGYYMCEMLRVSGRYRTEFTDLPSIPYNASRFDQKTLINLCTDFCRFIRRDICNHLGEFHDLHSELAMDPKFKNLREWERKHAMD</sequence>
<dbReference type="Pfam" id="PF26133">
    <property type="entry name" value="DUF8039"/>
    <property type="match status" value="1"/>
</dbReference>
<feature type="compositionally biased region" description="Polar residues" evidence="1">
    <location>
        <begin position="26"/>
        <end position="41"/>
    </location>
</feature>
<reference evidence="4" key="2">
    <citation type="journal article" date="2008" name="Nucleic Acids Res.">
        <title>The rice annotation project database (RAP-DB): 2008 update.</title>
        <authorList>
            <consortium name="The rice annotation project (RAP)"/>
        </authorList>
    </citation>
    <scope>GENOME REANNOTATION</scope>
    <source>
        <strain evidence="4">cv. Nipponbare</strain>
    </source>
</reference>
<evidence type="ECO:0000256" key="1">
    <source>
        <dbReference type="SAM" id="MobiDB-lite"/>
    </source>
</evidence>
<dbReference type="InterPro" id="IPR038765">
    <property type="entry name" value="Papain-like_cys_pep_sf"/>
</dbReference>
<evidence type="ECO:0000259" key="2">
    <source>
        <dbReference type="Pfam" id="PF26133"/>
    </source>
</evidence>
<evidence type="ECO:0000313" key="3">
    <source>
        <dbReference type="EMBL" id="AAX96453.1"/>
    </source>
</evidence>
<dbReference type="EMBL" id="AC135498">
    <property type="protein sequence ID" value="AAX96453.1"/>
    <property type="molecule type" value="Genomic_DNA"/>
</dbReference>
<gene>
    <name evidence="3" type="ordered locus">LOC_Os11g16730</name>
</gene>
<dbReference type="AlphaFoldDB" id="Q2R7F9"/>
<evidence type="ECO:0000313" key="4">
    <source>
        <dbReference type="Proteomes" id="UP000000763"/>
    </source>
</evidence>
<dbReference type="PANTHER" id="PTHR33018:SF19">
    <property type="entry name" value="OS12G0558775 PROTEIN"/>
    <property type="match status" value="1"/>
</dbReference>
<proteinExistence type="predicted"/>
<feature type="region of interest" description="Disordered" evidence="1">
    <location>
        <begin position="14"/>
        <end position="55"/>
    </location>
</feature>